<dbReference type="Pfam" id="PF01223">
    <property type="entry name" value="Endonuclease_NS"/>
    <property type="match status" value="1"/>
</dbReference>
<evidence type="ECO:0000256" key="4">
    <source>
        <dbReference type="ARBA" id="ARBA00022723"/>
    </source>
</evidence>
<keyword evidence="5 10" id="KW-0255">Endonuclease</keyword>
<feature type="region of interest" description="Disordered" evidence="11">
    <location>
        <begin position="1"/>
        <end position="25"/>
    </location>
</feature>
<organism evidence="14 15">
    <name type="scientific">candidate division TA06 bacterium B3_TA06</name>
    <dbReference type="NCBI Taxonomy" id="2012487"/>
    <lineage>
        <taxon>Bacteria</taxon>
        <taxon>Bacteria division TA06</taxon>
    </lineage>
</organism>
<dbReference type="GO" id="GO:0046872">
    <property type="term" value="F:metal ion binding"/>
    <property type="evidence" value="ECO:0007669"/>
    <property type="project" value="UniProtKB-KW"/>
</dbReference>
<dbReference type="InterPro" id="IPR018524">
    <property type="entry name" value="DNA/RNA_endonuclease_AS"/>
</dbReference>
<dbReference type="GO" id="GO:0016787">
    <property type="term" value="F:hydrolase activity"/>
    <property type="evidence" value="ECO:0007669"/>
    <property type="project" value="UniProtKB-KW"/>
</dbReference>
<comment type="cofactor">
    <cofactor evidence="1 10">
        <name>Mg(2+)</name>
        <dbReference type="ChEBI" id="CHEBI:18420"/>
    </cofactor>
</comment>
<dbReference type="EMBL" id="NJBO01000005">
    <property type="protein sequence ID" value="TKJ43367.1"/>
    <property type="molecule type" value="Genomic_DNA"/>
</dbReference>
<dbReference type="SMART" id="SM00477">
    <property type="entry name" value="NUC"/>
    <property type="match status" value="1"/>
</dbReference>
<evidence type="ECO:0000256" key="6">
    <source>
        <dbReference type="ARBA" id="ARBA00022801"/>
    </source>
</evidence>
<keyword evidence="7" id="KW-0460">Magnesium</keyword>
<comment type="similarity">
    <text evidence="2 10">Belongs to the DNA/RNA non-specific endonuclease family.</text>
</comment>
<keyword evidence="3 10" id="KW-0540">Nuclease</keyword>
<evidence type="ECO:0000256" key="8">
    <source>
        <dbReference type="PIRSR" id="PIRSR640255-1"/>
    </source>
</evidence>
<dbReference type="SUPFAM" id="SSF54060">
    <property type="entry name" value="His-Me finger endonucleases"/>
    <property type="match status" value="1"/>
</dbReference>
<evidence type="ECO:0000313" key="15">
    <source>
        <dbReference type="Proteomes" id="UP000317778"/>
    </source>
</evidence>
<evidence type="ECO:0000256" key="10">
    <source>
        <dbReference type="RuleBase" id="RU366055"/>
    </source>
</evidence>
<dbReference type="SUPFAM" id="SSF57884">
    <property type="entry name" value="Ada DNA repair protein, N-terminal domain (N-Ada 10)"/>
    <property type="match status" value="1"/>
</dbReference>
<dbReference type="CDD" id="cd00091">
    <property type="entry name" value="NUC"/>
    <property type="match status" value="1"/>
</dbReference>
<dbReference type="InterPro" id="IPR035451">
    <property type="entry name" value="Ada-like_dom_sf"/>
</dbReference>
<accession>A0A532V8R4</accession>
<dbReference type="InterPro" id="IPR020821">
    <property type="entry name" value="ENPP1-3/EXOG-like_nuc-like"/>
</dbReference>
<protein>
    <recommendedName>
        <fullName evidence="10">Endonuclease</fullName>
        <ecNumber evidence="10">3.1.30.-</ecNumber>
    </recommendedName>
</protein>
<sequence>MPLLNSCGSHQSKSGPQTPANYLPQPTHEFGLPAYTFEDEIIRHTAYTLKYRENCEQAEWVAYKLTAERASGTYSRTNDFRPDPMVETGSAELSDYRNSGYDRGHLAPAADMAWSPTVMSESFFMSNMSPQRPNFNRGIWKRLEQQVRNWAKRYEEIYIVTGPVLPDNLPTIGPNRVAVPNYFYKVILDLKPPEVKGIGFVLANQGSYQGLKTYAVTIDSVETLTGINFFSDLPDPLEMALESRIESAWTFDVTSTHPKEITAPPPKKPPQERDVTVYITRTGKKYHRGSCGYLHSSRIAISKSQAIRRGYTPCSRCRP</sequence>
<evidence type="ECO:0000256" key="1">
    <source>
        <dbReference type="ARBA" id="ARBA00001946"/>
    </source>
</evidence>
<feature type="active site" description="Proton acceptor" evidence="8">
    <location>
        <position position="105"/>
    </location>
</feature>
<dbReference type="SMART" id="SM00892">
    <property type="entry name" value="Endonuclease_NS"/>
    <property type="match status" value="1"/>
</dbReference>
<dbReference type="InterPro" id="IPR044925">
    <property type="entry name" value="His-Me_finger_sf"/>
</dbReference>
<keyword evidence="4 9" id="KW-0479">Metal-binding</keyword>
<dbReference type="PANTHER" id="PTHR13966">
    <property type="entry name" value="ENDONUCLEASE RELATED"/>
    <property type="match status" value="1"/>
</dbReference>
<evidence type="ECO:0000256" key="7">
    <source>
        <dbReference type="ARBA" id="ARBA00022842"/>
    </source>
</evidence>
<dbReference type="PANTHER" id="PTHR13966:SF5">
    <property type="entry name" value="ENDONUCLEASE G, MITOCHONDRIAL"/>
    <property type="match status" value="1"/>
</dbReference>
<feature type="domain" description="ENPP1-3/EXOG-like endonuclease/phosphodiesterase" evidence="12">
    <location>
        <begin position="44"/>
        <end position="236"/>
    </location>
</feature>
<feature type="domain" description="DNA/RNA non-specific endonuclease/pyrophosphatase/phosphodiesterase" evidence="13">
    <location>
        <begin position="43"/>
        <end position="236"/>
    </location>
</feature>
<feature type="compositionally biased region" description="Polar residues" evidence="11">
    <location>
        <begin position="1"/>
        <end position="20"/>
    </location>
</feature>
<keyword evidence="6 10" id="KW-0378">Hydrolase</keyword>
<evidence type="ECO:0000256" key="9">
    <source>
        <dbReference type="PIRSR" id="PIRSR640255-2"/>
    </source>
</evidence>
<dbReference type="GO" id="GO:0003676">
    <property type="term" value="F:nucleic acid binding"/>
    <property type="evidence" value="ECO:0007669"/>
    <property type="project" value="InterPro"/>
</dbReference>
<dbReference type="EC" id="3.1.30.-" evidence="10"/>
<gene>
    <name evidence="14" type="ORF">CEE36_04665</name>
</gene>
<dbReference type="AlphaFoldDB" id="A0A532V8R4"/>
<feature type="binding site" evidence="9">
    <location>
        <position position="136"/>
    </location>
    <ligand>
        <name>Mg(2+)</name>
        <dbReference type="ChEBI" id="CHEBI:18420"/>
        <note>catalytic</note>
    </ligand>
</feature>
<comment type="caution">
    <text evidence="14">The sequence shown here is derived from an EMBL/GenBank/DDBJ whole genome shotgun (WGS) entry which is preliminary data.</text>
</comment>
<evidence type="ECO:0000256" key="3">
    <source>
        <dbReference type="ARBA" id="ARBA00022722"/>
    </source>
</evidence>
<name>A0A532V8R4_UNCT6</name>
<evidence type="ECO:0000259" key="13">
    <source>
        <dbReference type="SMART" id="SM00892"/>
    </source>
</evidence>
<evidence type="ECO:0000313" key="14">
    <source>
        <dbReference type="EMBL" id="TKJ43367.1"/>
    </source>
</evidence>
<evidence type="ECO:0000256" key="11">
    <source>
        <dbReference type="SAM" id="MobiDB-lite"/>
    </source>
</evidence>
<reference evidence="14 15" key="1">
    <citation type="submission" date="2017-06" db="EMBL/GenBank/DDBJ databases">
        <title>Novel microbial phyla capable of carbon fixation and sulfur reduction in deep-sea sediments.</title>
        <authorList>
            <person name="Huang J."/>
            <person name="Baker B."/>
            <person name="Wang Y."/>
        </authorList>
    </citation>
    <scope>NUCLEOTIDE SEQUENCE [LARGE SCALE GENOMIC DNA]</scope>
    <source>
        <strain evidence="14">B3_TA06</strain>
    </source>
</reference>
<dbReference type="InterPro" id="IPR044929">
    <property type="entry name" value="DNA/RNA_non-sp_Endonuclease_sf"/>
</dbReference>
<dbReference type="GO" id="GO:0004519">
    <property type="term" value="F:endonuclease activity"/>
    <property type="evidence" value="ECO:0007669"/>
    <property type="project" value="UniProtKB-UniRule"/>
</dbReference>
<dbReference type="Gene3D" id="3.40.570.10">
    <property type="entry name" value="Extracellular Endonuclease, subunit A"/>
    <property type="match status" value="1"/>
</dbReference>
<evidence type="ECO:0000256" key="2">
    <source>
        <dbReference type="ARBA" id="ARBA00010052"/>
    </source>
</evidence>
<dbReference type="InterPro" id="IPR040255">
    <property type="entry name" value="Non-specific_endonuclease"/>
</dbReference>
<proteinExistence type="inferred from homology"/>
<dbReference type="Proteomes" id="UP000317778">
    <property type="component" value="Unassembled WGS sequence"/>
</dbReference>
<dbReference type="InterPro" id="IPR001604">
    <property type="entry name" value="Endo_G_ENPP1-like_dom"/>
</dbReference>
<evidence type="ECO:0000256" key="5">
    <source>
        <dbReference type="ARBA" id="ARBA00022759"/>
    </source>
</evidence>
<evidence type="ECO:0000259" key="12">
    <source>
        <dbReference type="SMART" id="SM00477"/>
    </source>
</evidence>
<dbReference type="Gene3D" id="3.40.10.10">
    <property type="entry name" value="DNA Methylphosphotriester Repair Domain"/>
    <property type="match status" value="1"/>
</dbReference>
<dbReference type="PROSITE" id="PS01070">
    <property type="entry name" value="NUCLEASE_NON_SPEC"/>
    <property type="match status" value="1"/>
</dbReference>